<evidence type="ECO:0000313" key="6">
    <source>
        <dbReference type="EMBL" id="MDJ1185435.1"/>
    </source>
</evidence>
<accession>A0ABT7C2C8</accession>
<proteinExistence type="predicted"/>
<dbReference type="Pfam" id="PF03865">
    <property type="entry name" value="ShlB"/>
    <property type="match status" value="1"/>
</dbReference>
<dbReference type="InterPro" id="IPR013686">
    <property type="entry name" value="Polypept-transport_assoc_ShlB"/>
</dbReference>
<dbReference type="PANTHER" id="PTHR34597">
    <property type="entry name" value="SLR1661 PROTEIN"/>
    <property type="match status" value="1"/>
</dbReference>
<dbReference type="Pfam" id="PF08479">
    <property type="entry name" value="POTRA_2"/>
    <property type="match status" value="1"/>
</dbReference>
<keyword evidence="1" id="KW-1134">Transmembrane beta strand</keyword>
<dbReference type="EMBL" id="JAQOSQ010000034">
    <property type="protein sequence ID" value="MDJ1185435.1"/>
    <property type="molecule type" value="Genomic_DNA"/>
</dbReference>
<gene>
    <name evidence="6" type="ORF">PMH09_19805</name>
</gene>
<evidence type="ECO:0000313" key="7">
    <source>
        <dbReference type="Proteomes" id="UP001232992"/>
    </source>
</evidence>
<feature type="domain" description="Polypeptide-transport-associated ShlB-type" evidence="5">
    <location>
        <begin position="106"/>
        <end position="181"/>
    </location>
</feature>
<reference evidence="6 7" key="1">
    <citation type="submission" date="2023-01" db="EMBL/GenBank/DDBJ databases">
        <title>Novel diversity within Roseofilum (Cyanobacteria; Desertifilaceae) from marine benthic mats with descriptions of four novel species.</title>
        <authorList>
            <person name="Wang Y."/>
            <person name="Berthold D.E."/>
            <person name="Hu J."/>
            <person name="Lefler F.W."/>
            <person name="Laughinghouse H.D. IV."/>
        </authorList>
    </citation>
    <scope>NUCLEOTIDE SEQUENCE [LARGE SCALE GENOMIC DNA]</scope>
    <source>
        <strain evidence="6 7">BLCC-M143</strain>
    </source>
</reference>
<protein>
    <submittedName>
        <fullName evidence="6">ShlB/FhaC/HecB family hemolysin secretion/activation protein</fullName>
    </submittedName>
</protein>
<keyword evidence="2" id="KW-0812">Transmembrane</keyword>
<sequence length="598" mass="66024">MLDPFKIYKNIGFSVAAIVLLNVVEITSFTDRKSDPIMGGAIARAEPPDSLLPIESSGIQISQRVSPPIPQPPLPSEPLPPPEEILIPTEPPEELDITPPEGETIFFIESFEIEGNTVFSDLEITEALSAFIGRELTFVELLEIRSIITALYADEGYVSSGAIIPPQRITAGQLKIQIVEGRLEEIEIVGNRRLRSNYIRRRLALAGSAPLNINRLLEGVQLLRLDPLIENISGELQVGNSPETRRLVVTVTEADSFTISTNLDNARVPSVGTFRRQLLVEEGNLTGLGDRITGIYTNTDGSSIFDFNYILPLNASNGTLSAGFGIGRSRIITEPFDRLGITSASTYYRLSYRQPLILTPRQEFAFGLTFSWQDSQTELDIDDIGPFPLSPGSDDRGSTRIAAMRFFQEWTTRSERHVLALRSQLSVGLNELFNASSNPEPPDNNFYTWRGQGQWVHLLAPDTVSVVRGDIQLADRPLVPLEQIGLGGATTVRGYRQEALLTDNGALLSAEVQIPVVRVPAVSGILHLIPFVDFGVGWNERDLDLEENLLVGTGLGLSWQMSDRFTARIDWGIPLTDLSSDGDSWQENGIYFSIFTKF</sequence>
<evidence type="ECO:0000259" key="4">
    <source>
        <dbReference type="Pfam" id="PF03865"/>
    </source>
</evidence>
<dbReference type="InterPro" id="IPR005565">
    <property type="entry name" value="Hemolysn_activator_HlyB_C"/>
</dbReference>
<keyword evidence="1" id="KW-0472">Membrane</keyword>
<dbReference type="Gene3D" id="3.10.20.310">
    <property type="entry name" value="membrane protein fhac"/>
    <property type="match status" value="1"/>
</dbReference>
<dbReference type="PANTHER" id="PTHR34597:SF3">
    <property type="entry name" value="OUTER MEMBRANE TRANSPORTER CDIB"/>
    <property type="match status" value="1"/>
</dbReference>
<evidence type="ECO:0000259" key="5">
    <source>
        <dbReference type="Pfam" id="PF08479"/>
    </source>
</evidence>
<organism evidence="6 7">
    <name type="scientific">Roseofilum casamattae BLCC-M143</name>
    <dbReference type="NCBI Taxonomy" id="3022442"/>
    <lineage>
        <taxon>Bacteria</taxon>
        <taxon>Bacillati</taxon>
        <taxon>Cyanobacteriota</taxon>
        <taxon>Cyanophyceae</taxon>
        <taxon>Desertifilales</taxon>
        <taxon>Desertifilaceae</taxon>
        <taxon>Roseofilum</taxon>
        <taxon>Roseofilum casamattae</taxon>
    </lineage>
</organism>
<dbReference type="InterPro" id="IPR051544">
    <property type="entry name" value="TPS_OM_transporter"/>
</dbReference>
<dbReference type="Gene3D" id="2.40.160.50">
    <property type="entry name" value="membrane protein fhac: a member of the omp85/tpsb transporter family"/>
    <property type="match status" value="1"/>
</dbReference>
<comment type="caution">
    <text evidence="6">The sequence shown here is derived from an EMBL/GenBank/DDBJ whole genome shotgun (WGS) entry which is preliminary data.</text>
</comment>
<keyword evidence="7" id="KW-1185">Reference proteome</keyword>
<evidence type="ECO:0000256" key="3">
    <source>
        <dbReference type="ARBA" id="ARBA00023237"/>
    </source>
</evidence>
<evidence type="ECO:0000256" key="2">
    <source>
        <dbReference type="ARBA" id="ARBA00022692"/>
    </source>
</evidence>
<keyword evidence="3" id="KW-0998">Cell outer membrane</keyword>
<dbReference type="RefSeq" id="WP_283760077.1">
    <property type="nucleotide sequence ID" value="NZ_JAQOSQ010000034.1"/>
</dbReference>
<dbReference type="Proteomes" id="UP001232992">
    <property type="component" value="Unassembled WGS sequence"/>
</dbReference>
<evidence type="ECO:0000256" key="1">
    <source>
        <dbReference type="ARBA" id="ARBA00022452"/>
    </source>
</evidence>
<name>A0ABT7C2C8_9CYAN</name>
<feature type="domain" description="Haemolysin activator HlyB C-terminal" evidence="4">
    <location>
        <begin position="246"/>
        <end position="558"/>
    </location>
</feature>